<feature type="chain" id="PRO_5030752583" description="DUF916 domain-containing protein" evidence="3">
    <location>
        <begin position="25"/>
        <end position="300"/>
    </location>
</feature>
<name>A0A7W8EYH9_STRST</name>
<evidence type="ECO:0000313" key="5">
    <source>
        <dbReference type="Proteomes" id="UP000549009"/>
    </source>
</evidence>
<proteinExistence type="predicted"/>
<keyword evidence="2" id="KW-0472">Membrane</keyword>
<evidence type="ECO:0000313" key="4">
    <source>
        <dbReference type="EMBL" id="MBB5107725.1"/>
    </source>
</evidence>
<dbReference type="PROSITE" id="PS51257">
    <property type="entry name" value="PROKAR_LIPOPROTEIN"/>
    <property type="match status" value="1"/>
</dbReference>
<protein>
    <recommendedName>
        <fullName evidence="6">DUF916 domain-containing protein</fullName>
    </recommendedName>
</protein>
<evidence type="ECO:0000256" key="1">
    <source>
        <dbReference type="SAM" id="MobiDB-lite"/>
    </source>
</evidence>
<feature type="region of interest" description="Disordered" evidence="1">
    <location>
        <begin position="272"/>
        <end position="300"/>
    </location>
</feature>
<feature type="signal peptide" evidence="3">
    <location>
        <begin position="1"/>
        <end position="24"/>
    </location>
</feature>
<accession>A0A7W8EYH9</accession>
<evidence type="ECO:0000256" key="3">
    <source>
        <dbReference type="SAM" id="SignalP"/>
    </source>
</evidence>
<keyword evidence="5" id="KW-1185">Reference proteome</keyword>
<sequence>MRATRALGAGVALLACGAAPLAHAADGAWSLAPAGSGRPSLYAEGAPGAVLEDKVSVTNRSTEPRTVTLRGTGPGGMDKWFAFARRKVTVPPRTRADVPFTVAVPKGVAPGDRSGAVVARGGAVDARVPLRLRVAGPALAALTVERVRLDADAGRITYELVNRGNTELAPRVAVRADGVFGELLDRAPHRVPARVAPGSRVALSEPWSGVPSFDVVDVRLTVTAAGGVRAEGSASARLVPWPAVAGAGAGAVAAGVAAGFAVRHVVRRRRRRARLPEAESAATEAAAQRDPAATGTGGKP</sequence>
<evidence type="ECO:0000256" key="2">
    <source>
        <dbReference type="SAM" id="Phobius"/>
    </source>
</evidence>
<dbReference type="AlphaFoldDB" id="A0A7W8EYH9"/>
<keyword evidence="2" id="KW-0812">Transmembrane</keyword>
<organism evidence="4 5">
    <name type="scientific">Streptomyces spectabilis</name>
    <dbReference type="NCBI Taxonomy" id="68270"/>
    <lineage>
        <taxon>Bacteria</taxon>
        <taxon>Bacillati</taxon>
        <taxon>Actinomycetota</taxon>
        <taxon>Actinomycetes</taxon>
        <taxon>Kitasatosporales</taxon>
        <taxon>Streptomycetaceae</taxon>
        <taxon>Streptomyces</taxon>
    </lineage>
</organism>
<reference evidence="4 5" key="1">
    <citation type="submission" date="2020-08" db="EMBL/GenBank/DDBJ databases">
        <title>Genomic Encyclopedia of Type Strains, Phase III (KMG-III): the genomes of soil and plant-associated and newly described type strains.</title>
        <authorList>
            <person name="Whitman W."/>
        </authorList>
    </citation>
    <scope>NUCLEOTIDE SEQUENCE [LARGE SCALE GENOMIC DNA]</scope>
    <source>
        <strain evidence="4 5">CECT 3146</strain>
    </source>
</reference>
<dbReference type="Proteomes" id="UP000549009">
    <property type="component" value="Unassembled WGS sequence"/>
</dbReference>
<evidence type="ECO:0008006" key="6">
    <source>
        <dbReference type="Google" id="ProtNLM"/>
    </source>
</evidence>
<keyword evidence="2" id="KW-1133">Transmembrane helix</keyword>
<comment type="caution">
    <text evidence="4">The sequence shown here is derived from an EMBL/GenBank/DDBJ whole genome shotgun (WGS) entry which is preliminary data.</text>
</comment>
<gene>
    <name evidence="4" type="ORF">FHS40_006842</name>
</gene>
<dbReference type="EMBL" id="JACHJD010000015">
    <property type="protein sequence ID" value="MBB5107725.1"/>
    <property type="molecule type" value="Genomic_DNA"/>
</dbReference>
<dbReference type="RefSeq" id="WP_184925695.1">
    <property type="nucleotide sequence ID" value="NZ_BMSQ01000014.1"/>
</dbReference>
<keyword evidence="3" id="KW-0732">Signal</keyword>
<feature type="transmembrane region" description="Helical" evidence="2">
    <location>
        <begin position="241"/>
        <end position="262"/>
    </location>
</feature>